<keyword evidence="3" id="KW-1185">Reference proteome</keyword>
<sequence>MAITEREPTSLSELSRQEPAGDGPSTDELAKPDIIERSASSPVPQPQANRPSLVPLGSNHSSSSTTTTHKKFSAVNIGKKYFEKNAPTTASPTSSNAPAAKTSAAVVRPTVQTPPTHSRLVAAKLTATPFATSPAGWSRPSSVAPTSTPGNNSANSTPPLPSSAATSPAPQNASQQSTFKDSNKPVWGSVKPSVRTDIRQDDFPTAAEVANAKVAAKPKQEDPKARTEAPKSSRIEDADTFRGVHLDPNAHHWDEMPEDDDDFLGGVVEFGDGRQYKVEAVEETGPEPDLVQDRFADDFDRSWPKSQTPPSASRDVSAPIPTRDPSHSPVFSTTTLHSASPRESSRVLFNERSNRLEPYSHNRPPGPLTTGRNEATGQNVRVLHKPPGLDNGPRNRRFSGASAGSSGFPPSPRDGQFGRRDGPPTSPRMFRDPGHAMAPSRSIGGRERDRGSMGPPAVPAHAIKAAQDAGRPLPPHFRDGNPSRPALSAVSPKSPSLPSHSPQSRIAPLSAVSPLTDTTQLPLTGVDVDEVRKELMQTAAARAKQRRQQEEEEREAQKERARRKAQEIEERMNAIEAEKAKQVAEEQKTKEQPTSSDSVDSIIEEAVKSVKIGAPRPDVVEHTSNSAPPTLKSDISPSQEPSSWRAKAAPVPSAPSAPPGTAPQVTRRMSGFVASTTVALDDAVGGVREDLEVVDFADMAKLVDGSRQVQVSPQEEKKPTPNARPSRPVASDFFEDKSEESVWRRGQPKPSGTSTQDDSQPVQARSTSKPLLNPVQTNPPEDHPDQPSLPSPVPPTSTKESLAHPKQANGRLAVNLPSQVAPPRTPRGQTFYKDAGMSSLDDTMSRIKGAIVGMKAHECSKDSSLAPDTSAPGFKPPFKSSMRDRWVPPALRPKNVGFLDEENHEVFSVTVETPPPSPNPSRPTVKLPTVSIRRDPVPKRLLHTFHKPPQPVRLDILSFVPPVEGMKRDLSMNEVLFKKVLFKGRPRIRVLIPRFRGSRLHPSMSAGGPKPVPPGSFGKPTVADGASTWRKPGQQQPSSRIKTDTAMPTGLETMSRSPPPDIPPSETGTPRIPKSTSTTPSPTTPQEEAPAVVLRQRAPKMPAGSAVAFRRDSKIDVVDDNVKTSVNFFVTDELEETAESSKIEESKPPTVQPAAPAPESIKTPLAKPVPQPPQIQSSHSADESRLFAIKSDNNKPTNISRAVSSAQPPPWAAPLPIKESNSRGPDPEHLKALWSQKSDRSELHPVNSLEGIADDLPFTFPDVKSDGVTPPPSVPQPPSRMSLHDVTRAFQQVPQPSVSGSVPPRPAISPPSTNAPVARPTTSNAASTAPANANQNPPSYSYAPMPPNNNMRPSYAPYPSPLMSHSPAPGVLYSPHPHSHPMTASPVPARMGVASHTPLYGQSLWMPIQSPMGQHQNRGVQPSPYPSQLMYGPMHTGGSNLYSPQGGPPPPPGSLQPPLHNMNMQSMSNGAQGNRSRNPGISPIVSHAPPMYQASPLLAHSPMAPGPQNHAYPMPNGRGQPRVDGSNLGNQPPHPTSQQPPHHMYPSHNHQNPPQSFSRTAW</sequence>
<feature type="compositionally biased region" description="Low complexity" evidence="1">
    <location>
        <begin position="152"/>
        <end position="178"/>
    </location>
</feature>
<dbReference type="EMBL" id="ML210310">
    <property type="protein sequence ID" value="TFK20162.1"/>
    <property type="molecule type" value="Genomic_DNA"/>
</dbReference>
<feature type="compositionally biased region" description="Polar residues" evidence="1">
    <location>
        <begin position="513"/>
        <end position="522"/>
    </location>
</feature>
<feature type="compositionally biased region" description="Polar residues" evidence="1">
    <location>
        <begin position="38"/>
        <end position="50"/>
    </location>
</feature>
<feature type="compositionally biased region" description="Low complexity" evidence="1">
    <location>
        <begin position="1320"/>
        <end position="1339"/>
    </location>
</feature>
<feature type="compositionally biased region" description="Polar residues" evidence="1">
    <location>
        <begin position="1548"/>
        <end position="1562"/>
    </location>
</feature>
<feature type="compositionally biased region" description="Low complexity" evidence="1">
    <location>
        <begin position="1075"/>
        <end position="1085"/>
    </location>
</feature>
<feature type="compositionally biased region" description="Polar residues" evidence="1">
    <location>
        <begin position="750"/>
        <end position="779"/>
    </location>
</feature>
<feature type="compositionally biased region" description="Polar residues" evidence="1">
    <location>
        <begin position="329"/>
        <end position="342"/>
    </location>
</feature>
<dbReference type="STRING" id="230819.A0A5C3KJB7"/>
<evidence type="ECO:0000313" key="3">
    <source>
        <dbReference type="Proteomes" id="UP000307440"/>
    </source>
</evidence>
<organism evidence="2 3">
    <name type="scientific">Coprinopsis marcescibilis</name>
    <name type="common">Agaric fungus</name>
    <name type="synonym">Psathyrella marcescibilis</name>
    <dbReference type="NCBI Taxonomy" id="230819"/>
    <lineage>
        <taxon>Eukaryota</taxon>
        <taxon>Fungi</taxon>
        <taxon>Dikarya</taxon>
        <taxon>Basidiomycota</taxon>
        <taxon>Agaricomycotina</taxon>
        <taxon>Agaricomycetes</taxon>
        <taxon>Agaricomycetidae</taxon>
        <taxon>Agaricales</taxon>
        <taxon>Agaricineae</taxon>
        <taxon>Psathyrellaceae</taxon>
        <taxon>Coprinopsis</taxon>
    </lineage>
</organism>
<feature type="region of interest" description="Disordered" evidence="1">
    <location>
        <begin position="1"/>
        <end position="73"/>
    </location>
</feature>
<evidence type="ECO:0000256" key="1">
    <source>
        <dbReference type="SAM" id="MobiDB-lite"/>
    </source>
</evidence>
<feature type="region of interest" description="Disordered" evidence="1">
    <location>
        <begin position="702"/>
        <end position="837"/>
    </location>
</feature>
<name>A0A5C3KJB7_COPMA</name>
<evidence type="ECO:0000313" key="2">
    <source>
        <dbReference type="EMBL" id="TFK20162.1"/>
    </source>
</evidence>
<feature type="region of interest" description="Disordered" evidence="1">
    <location>
        <begin position="1428"/>
        <end position="1562"/>
    </location>
</feature>
<feature type="compositionally biased region" description="Polar residues" evidence="1">
    <location>
        <begin position="622"/>
        <end position="642"/>
    </location>
</feature>
<feature type="region of interest" description="Disordered" evidence="1">
    <location>
        <begin position="1135"/>
        <end position="1282"/>
    </location>
</feature>
<feature type="compositionally biased region" description="Pro residues" evidence="1">
    <location>
        <begin position="1446"/>
        <end position="1455"/>
    </location>
</feature>
<feature type="compositionally biased region" description="Basic and acidic residues" evidence="1">
    <location>
        <begin position="734"/>
        <end position="743"/>
    </location>
</feature>
<feature type="compositionally biased region" description="Low complexity" evidence="1">
    <location>
        <begin position="85"/>
        <end position="105"/>
    </location>
</feature>
<feature type="compositionally biased region" description="Basic and acidic residues" evidence="1">
    <location>
        <begin position="1225"/>
        <end position="1243"/>
    </location>
</feature>
<feature type="compositionally biased region" description="Basic and acidic residues" evidence="1">
    <location>
        <begin position="555"/>
        <end position="591"/>
    </location>
</feature>
<feature type="compositionally biased region" description="Polar residues" evidence="1">
    <location>
        <begin position="370"/>
        <end position="379"/>
    </location>
</feature>
<feature type="compositionally biased region" description="Pro residues" evidence="1">
    <location>
        <begin position="1269"/>
        <end position="1278"/>
    </location>
</feature>
<accession>A0A5C3KJB7</accession>
<feature type="compositionally biased region" description="Low complexity" evidence="1">
    <location>
        <begin position="398"/>
        <end position="408"/>
    </location>
</feature>
<feature type="compositionally biased region" description="Polar residues" evidence="1">
    <location>
        <begin position="139"/>
        <end position="151"/>
    </location>
</feature>
<feature type="compositionally biased region" description="Basic and acidic residues" evidence="1">
    <location>
        <begin position="271"/>
        <end position="280"/>
    </location>
</feature>
<dbReference type="Proteomes" id="UP000307440">
    <property type="component" value="Unassembled WGS sequence"/>
</dbReference>
<feature type="compositionally biased region" description="Basic and acidic residues" evidence="1">
    <location>
        <begin position="218"/>
        <end position="255"/>
    </location>
</feature>
<reference evidence="2 3" key="1">
    <citation type="journal article" date="2019" name="Nat. Ecol. Evol.">
        <title>Megaphylogeny resolves global patterns of mushroom evolution.</title>
        <authorList>
            <person name="Varga T."/>
            <person name="Krizsan K."/>
            <person name="Foldi C."/>
            <person name="Dima B."/>
            <person name="Sanchez-Garcia M."/>
            <person name="Sanchez-Ramirez S."/>
            <person name="Szollosi G.J."/>
            <person name="Szarkandi J.G."/>
            <person name="Papp V."/>
            <person name="Albert L."/>
            <person name="Andreopoulos W."/>
            <person name="Angelini C."/>
            <person name="Antonin V."/>
            <person name="Barry K.W."/>
            <person name="Bougher N.L."/>
            <person name="Buchanan P."/>
            <person name="Buyck B."/>
            <person name="Bense V."/>
            <person name="Catcheside P."/>
            <person name="Chovatia M."/>
            <person name="Cooper J."/>
            <person name="Damon W."/>
            <person name="Desjardin D."/>
            <person name="Finy P."/>
            <person name="Geml J."/>
            <person name="Haridas S."/>
            <person name="Hughes K."/>
            <person name="Justo A."/>
            <person name="Karasinski D."/>
            <person name="Kautmanova I."/>
            <person name="Kiss B."/>
            <person name="Kocsube S."/>
            <person name="Kotiranta H."/>
            <person name="LaButti K.M."/>
            <person name="Lechner B.E."/>
            <person name="Liimatainen K."/>
            <person name="Lipzen A."/>
            <person name="Lukacs Z."/>
            <person name="Mihaltcheva S."/>
            <person name="Morgado L.N."/>
            <person name="Niskanen T."/>
            <person name="Noordeloos M.E."/>
            <person name="Ohm R.A."/>
            <person name="Ortiz-Santana B."/>
            <person name="Ovrebo C."/>
            <person name="Racz N."/>
            <person name="Riley R."/>
            <person name="Savchenko A."/>
            <person name="Shiryaev A."/>
            <person name="Soop K."/>
            <person name="Spirin V."/>
            <person name="Szebenyi C."/>
            <person name="Tomsovsky M."/>
            <person name="Tulloss R.E."/>
            <person name="Uehling J."/>
            <person name="Grigoriev I.V."/>
            <person name="Vagvolgyi C."/>
            <person name="Papp T."/>
            <person name="Martin F.M."/>
            <person name="Miettinen O."/>
            <person name="Hibbett D.S."/>
            <person name="Nagy L.G."/>
        </authorList>
    </citation>
    <scope>NUCLEOTIDE SEQUENCE [LARGE SCALE GENOMIC DNA]</scope>
    <source>
        <strain evidence="2 3">CBS 121175</strain>
    </source>
</reference>
<feature type="compositionally biased region" description="Polar residues" evidence="1">
    <location>
        <begin position="1462"/>
        <end position="1479"/>
    </location>
</feature>
<feature type="region of interest" description="Disordered" evidence="1">
    <location>
        <begin position="999"/>
        <end position="1098"/>
    </location>
</feature>
<feature type="compositionally biased region" description="Polar residues" evidence="1">
    <location>
        <begin position="1194"/>
        <end position="1206"/>
    </location>
</feature>
<proteinExistence type="predicted"/>
<dbReference type="OrthoDB" id="2504896at2759"/>
<feature type="compositionally biased region" description="Basic and acidic residues" evidence="1">
    <location>
        <begin position="291"/>
        <end position="303"/>
    </location>
</feature>
<protein>
    <submittedName>
        <fullName evidence="2">Uncharacterized protein</fullName>
    </submittedName>
</protein>
<feature type="region of interest" description="Disordered" evidence="1">
    <location>
        <begin position="85"/>
        <end position="668"/>
    </location>
</feature>
<feature type="compositionally biased region" description="Low complexity" evidence="1">
    <location>
        <begin position="491"/>
        <end position="504"/>
    </location>
</feature>
<feature type="region of interest" description="Disordered" evidence="1">
    <location>
        <begin position="1294"/>
        <end position="1346"/>
    </location>
</feature>
<feature type="compositionally biased region" description="Low complexity" evidence="1">
    <location>
        <begin position="206"/>
        <end position="217"/>
    </location>
</feature>
<feature type="compositionally biased region" description="Pro residues" evidence="1">
    <location>
        <begin position="652"/>
        <end position="661"/>
    </location>
</feature>
<gene>
    <name evidence="2" type="ORF">FA15DRAFT_647446</name>
</gene>